<name>A0AAN9T2E4_PSOTE</name>
<evidence type="ECO:0000313" key="2">
    <source>
        <dbReference type="Proteomes" id="UP001386955"/>
    </source>
</evidence>
<dbReference type="AlphaFoldDB" id="A0AAN9T2E4"/>
<sequence>MESAKQSTKKGAEIGDRIGGGFWKEQKREQRRRFKAWLMSNVLCDEGGCREGFDCVKRMQLNGGCGRKRQKVQNDTAW</sequence>
<gene>
    <name evidence="1" type="ORF">VNO78_02300</name>
</gene>
<comment type="caution">
    <text evidence="1">The sequence shown here is derived from an EMBL/GenBank/DDBJ whole genome shotgun (WGS) entry which is preliminary data.</text>
</comment>
<dbReference type="Proteomes" id="UP001386955">
    <property type="component" value="Unassembled WGS sequence"/>
</dbReference>
<reference evidence="1 2" key="1">
    <citation type="submission" date="2024-01" db="EMBL/GenBank/DDBJ databases">
        <title>The genomes of 5 underutilized Papilionoideae crops provide insights into root nodulation and disease resistanc.</title>
        <authorList>
            <person name="Jiang F."/>
        </authorList>
    </citation>
    <scope>NUCLEOTIDE SEQUENCE [LARGE SCALE GENOMIC DNA]</scope>
    <source>
        <strain evidence="1">DUOXIRENSHENG_FW03</strain>
        <tissue evidence="1">Leaves</tissue>
    </source>
</reference>
<organism evidence="1 2">
    <name type="scientific">Psophocarpus tetragonolobus</name>
    <name type="common">Winged bean</name>
    <name type="synonym">Dolichos tetragonolobus</name>
    <dbReference type="NCBI Taxonomy" id="3891"/>
    <lineage>
        <taxon>Eukaryota</taxon>
        <taxon>Viridiplantae</taxon>
        <taxon>Streptophyta</taxon>
        <taxon>Embryophyta</taxon>
        <taxon>Tracheophyta</taxon>
        <taxon>Spermatophyta</taxon>
        <taxon>Magnoliopsida</taxon>
        <taxon>eudicotyledons</taxon>
        <taxon>Gunneridae</taxon>
        <taxon>Pentapetalae</taxon>
        <taxon>rosids</taxon>
        <taxon>fabids</taxon>
        <taxon>Fabales</taxon>
        <taxon>Fabaceae</taxon>
        <taxon>Papilionoideae</taxon>
        <taxon>50 kb inversion clade</taxon>
        <taxon>NPAAA clade</taxon>
        <taxon>indigoferoid/millettioid clade</taxon>
        <taxon>Phaseoleae</taxon>
        <taxon>Psophocarpus</taxon>
    </lineage>
</organism>
<evidence type="ECO:0000313" key="1">
    <source>
        <dbReference type="EMBL" id="KAK7410998.1"/>
    </source>
</evidence>
<keyword evidence="2" id="KW-1185">Reference proteome</keyword>
<accession>A0AAN9T2E4</accession>
<proteinExistence type="predicted"/>
<dbReference type="EMBL" id="JAYMYS010000001">
    <property type="protein sequence ID" value="KAK7410998.1"/>
    <property type="molecule type" value="Genomic_DNA"/>
</dbReference>
<protein>
    <submittedName>
        <fullName evidence="1">Uncharacterized protein</fullName>
    </submittedName>
</protein>